<reference evidence="2 3" key="1">
    <citation type="submission" date="2020-02" db="EMBL/GenBank/DDBJ databases">
        <authorList>
            <person name="Zheng R.K."/>
            <person name="Sun C.M."/>
        </authorList>
    </citation>
    <scope>NUCLEOTIDE SEQUENCE [LARGE SCALE GENOMIC DNA]</scope>
    <source>
        <strain evidence="3">zrk13</strain>
    </source>
</reference>
<sequence length="163" mass="19267">MKFYIKQKVFTLKDQFSIMDESGNPIYNVQGKMFSFSNKLQLQNPNGSVVLHAKKQVFRFLPKYFLYDPHDEEVATIERKFGLRPKFEIQAGVDNLRVEGSFFAHSFQIYKDDLIVASIQKKLISWGDSYEIDINDINNTELYLFIVIVLDQIIHEQQRRRHN</sequence>
<keyword evidence="3" id="KW-1185">Reference proteome</keyword>
<proteinExistence type="inferred from homology"/>
<gene>
    <name evidence="2" type="ORF">G4Z02_01600</name>
</gene>
<dbReference type="AlphaFoldDB" id="A0A7L7KP66"/>
<dbReference type="SUPFAM" id="SSF54518">
    <property type="entry name" value="Tubby C-terminal domain-like"/>
    <property type="match status" value="1"/>
</dbReference>
<dbReference type="Pfam" id="PF04525">
    <property type="entry name" value="LOR"/>
    <property type="match status" value="1"/>
</dbReference>
<dbReference type="Proteomes" id="UP000514720">
    <property type="component" value="Chromosome"/>
</dbReference>
<name>A0A7L7KP66_9MOLU</name>
<dbReference type="InterPro" id="IPR025659">
    <property type="entry name" value="Tubby-like_C"/>
</dbReference>
<dbReference type="InterPro" id="IPR038595">
    <property type="entry name" value="LOR_sf"/>
</dbReference>
<dbReference type="KEGG" id="xcl:G4Z02_01600"/>
<dbReference type="Gene3D" id="2.40.160.200">
    <property type="entry name" value="LURP1-related"/>
    <property type="match status" value="1"/>
</dbReference>
<organism evidence="2 3">
    <name type="scientific">Candidatus Xianfuyuplasma coldseepsis</name>
    <dbReference type="NCBI Taxonomy" id="2782163"/>
    <lineage>
        <taxon>Bacteria</taxon>
        <taxon>Bacillati</taxon>
        <taxon>Mycoplasmatota</taxon>
        <taxon>Mollicutes</taxon>
        <taxon>Candidatus Izemoplasmatales</taxon>
        <taxon>Candidatus Izemoplasmataceae</taxon>
        <taxon>Candidatus Xianfuyuplasma</taxon>
    </lineage>
</organism>
<dbReference type="RefSeq" id="WP_258878106.1">
    <property type="nucleotide sequence ID" value="NZ_CP048914.1"/>
</dbReference>
<evidence type="ECO:0008006" key="4">
    <source>
        <dbReference type="Google" id="ProtNLM"/>
    </source>
</evidence>
<accession>A0A7L7KP66</accession>
<protein>
    <recommendedName>
        <fullName evidence="4">LURP-one-related family protein</fullName>
    </recommendedName>
</protein>
<dbReference type="InterPro" id="IPR007612">
    <property type="entry name" value="LOR"/>
</dbReference>
<dbReference type="EMBL" id="CP048914">
    <property type="protein sequence ID" value="QMS84493.1"/>
    <property type="molecule type" value="Genomic_DNA"/>
</dbReference>
<evidence type="ECO:0000313" key="3">
    <source>
        <dbReference type="Proteomes" id="UP000514720"/>
    </source>
</evidence>
<evidence type="ECO:0000256" key="1">
    <source>
        <dbReference type="ARBA" id="ARBA00005437"/>
    </source>
</evidence>
<comment type="similarity">
    <text evidence="1">Belongs to the LOR family.</text>
</comment>
<evidence type="ECO:0000313" key="2">
    <source>
        <dbReference type="EMBL" id="QMS84493.1"/>
    </source>
</evidence>